<dbReference type="RefSeq" id="WP_386452383.1">
    <property type="nucleotide sequence ID" value="NZ_JBHSFH010000016.1"/>
</dbReference>
<gene>
    <name evidence="2" type="ORF">ACFPA8_25890</name>
</gene>
<evidence type="ECO:0000313" key="3">
    <source>
        <dbReference type="Proteomes" id="UP001595997"/>
    </source>
</evidence>
<protein>
    <submittedName>
        <fullName evidence="2">YrhB domain-containing protein</fullName>
    </submittedName>
</protein>
<proteinExistence type="predicted"/>
<sequence length="98" mass="11008">MLSLSEAHHAARRFLEGVYADDSMTITLRTDLTEDYPWAWAVHFDSQEHIDTGDPARTPSVSVVIVPKSGEVPYFPPKDMTPEEFAEYASSIRPTPEV</sequence>
<feature type="domain" description="Immunity protein 35" evidence="1">
    <location>
        <begin position="6"/>
        <end position="73"/>
    </location>
</feature>
<dbReference type="Pfam" id="PF15567">
    <property type="entry name" value="Imm35"/>
    <property type="match status" value="1"/>
</dbReference>
<evidence type="ECO:0000259" key="1">
    <source>
        <dbReference type="Pfam" id="PF15567"/>
    </source>
</evidence>
<name>A0ABV9AF13_9ACTN</name>
<reference evidence="3" key="1">
    <citation type="journal article" date="2019" name="Int. J. Syst. Evol. Microbiol.">
        <title>The Global Catalogue of Microorganisms (GCM) 10K type strain sequencing project: providing services to taxonomists for standard genome sequencing and annotation.</title>
        <authorList>
            <consortium name="The Broad Institute Genomics Platform"/>
            <consortium name="The Broad Institute Genome Sequencing Center for Infectious Disease"/>
            <person name="Wu L."/>
            <person name="Ma J."/>
        </authorList>
    </citation>
    <scope>NUCLEOTIDE SEQUENCE [LARGE SCALE GENOMIC DNA]</scope>
    <source>
        <strain evidence="3">CGMCC 4.7357</strain>
    </source>
</reference>
<dbReference type="Proteomes" id="UP001595997">
    <property type="component" value="Unassembled WGS sequence"/>
</dbReference>
<accession>A0ABV9AF13</accession>
<organism evidence="2 3">
    <name type="scientific">Streptomyces ovatisporus</name>
    <dbReference type="NCBI Taxonomy" id="1128682"/>
    <lineage>
        <taxon>Bacteria</taxon>
        <taxon>Bacillati</taxon>
        <taxon>Actinomycetota</taxon>
        <taxon>Actinomycetes</taxon>
        <taxon>Kitasatosporales</taxon>
        <taxon>Streptomycetaceae</taxon>
        <taxon>Streptomyces</taxon>
    </lineage>
</organism>
<evidence type="ECO:0000313" key="2">
    <source>
        <dbReference type="EMBL" id="MFC4497566.1"/>
    </source>
</evidence>
<comment type="caution">
    <text evidence="2">The sequence shown here is derived from an EMBL/GenBank/DDBJ whole genome shotgun (WGS) entry which is preliminary data.</text>
</comment>
<dbReference type="EMBL" id="JBHSFH010000016">
    <property type="protein sequence ID" value="MFC4497566.1"/>
    <property type="molecule type" value="Genomic_DNA"/>
</dbReference>
<dbReference type="InterPro" id="IPR029082">
    <property type="entry name" value="Imm35"/>
</dbReference>
<keyword evidence="3" id="KW-1185">Reference proteome</keyword>